<dbReference type="CDD" id="cd01536">
    <property type="entry name" value="PBP1_ABC_sugar_binding-like"/>
    <property type="match status" value="1"/>
</dbReference>
<dbReference type="PROSITE" id="PS51257">
    <property type="entry name" value="PROKAR_LIPOPROTEIN"/>
    <property type="match status" value="1"/>
</dbReference>
<evidence type="ECO:0000256" key="5">
    <source>
        <dbReference type="SAM" id="SignalP"/>
    </source>
</evidence>
<dbReference type="Gene3D" id="3.40.50.2300">
    <property type="match status" value="2"/>
</dbReference>
<feature type="signal peptide" evidence="5">
    <location>
        <begin position="1"/>
        <end position="25"/>
    </location>
</feature>
<dbReference type="SUPFAM" id="SSF53822">
    <property type="entry name" value="Periplasmic binding protein-like I"/>
    <property type="match status" value="1"/>
</dbReference>
<reference evidence="7 8" key="1">
    <citation type="journal article" date="2019" name="Anaerobe">
        <title>Detection of Robinsoniella peoriensis in multiple bone samples of a trauma patient.</title>
        <authorList>
            <person name="Schrottner P."/>
            <person name="Hartwich K."/>
            <person name="Bunk B."/>
            <person name="Schober I."/>
            <person name="Helbig S."/>
            <person name="Rudolph W.W."/>
            <person name="Gunzer F."/>
        </authorList>
    </citation>
    <scope>NUCLEOTIDE SEQUENCE [LARGE SCALE GENOMIC DNA]</scope>
    <source>
        <strain evidence="7 8">DSM 106044</strain>
    </source>
</reference>
<dbReference type="GO" id="GO:0030246">
    <property type="term" value="F:carbohydrate binding"/>
    <property type="evidence" value="ECO:0007669"/>
    <property type="project" value="UniProtKB-ARBA"/>
</dbReference>
<evidence type="ECO:0000256" key="1">
    <source>
        <dbReference type="ARBA" id="ARBA00004196"/>
    </source>
</evidence>
<comment type="subcellular location">
    <subcellularLocation>
        <location evidence="1">Cell envelope</location>
    </subcellularLocation>
</comment>
<comment type="similarity">
    <text evidence="2">Belongs to the bacterial solute-binding protein 2 family.</text>
</comment>
<dbReference type="PANTHER" id="PTHR46847:SF1">
    <property type="entry name" value="D-ALLOSE-BINDING PERIPLASMIC PROTEIN-RELATED"/>
    <property type="match status" value="1"/>
</dbReference>
<keyword evidence="8" id="KW-1185">Reference proteome</keyword>
<comment type="caution">
    <text evidence="7">The sequence shown here is derived from an EMBL/GenBank/DDBJ whole genome shotgun (WGS) entry which is preliminary data.</text>
</comment>
<dbReference type="GO" id="GO:0030313">
    <property type="term" value="C:cell envelope"/>
    <property type="evidence" value="ECO:0007669"/>
    <property type="project" value="UniProtKB-SubCell"/>
</dbReference>
<evidence type="ECO:0000256" key="4">
    <source>
        <dbReference type="SAM" id="Coils"/>
    </source>
</evidence>
<name>A0A4U8Q350_9FIRM</name>
<proteinExistence type="inferred from homology"/>
<dbReference type="AlphaFoldDB" id="A0A4U8Q350"/>
<dbReference type="RefSeq" id="WP_138003521.1">
    <property type="nucleotide sequence ID" value="NZ_QGQD01000077.1"/>
</dbReference>
<dbReference type="STRING" id="180332.GCA_000797495_01935"/>
<sequence precursor="true">MKRRVLSVMLAAVMMAALFTGCSSGGAEGAVTEKEEAKETAETAMEAVSNAASDAKGEFEIALLPTDMSATFAAWLAQELQIAVKQYPNMTLTILDSKNTLSTQLANLENCVTQGYDYIILHPLEPDAEADLVDQYVQDGTPILMVNQSYGGSQYASNVDCDPIEQGSIVAEVAAQKIPQNGKVVILLGPSGNSHSIGRREGFQKTLFDARPDIEILDEQIGDWEKSKGMNFMEDWLQAYDQIDAVVSMNDAMALGALEAAKDAKRAENMTFYGVDGLADAVLSIKDGGLTATCVQNAKVMAETTFGIIDKVLSGKEEFEKTLIEGQLIDEKNVDEWIKIHTENGQIK</sequence>
<keyword evidence="4" id="KW-0175">Coiled coil</keyword>
<evidence type="ECO:0000313" key="8">
    <source>
        <dbReference type="Proteomes" id="UP000306509"/>
    </source>
</evidence>
<feature type="domain" description="Periplasmic binding protein" evidence="6">
    <location>
        <begin position="61"/>
        <end position="317"/>
    </location>
</feature>
<accession>A0A4U8Q350</accession>
<dbReference type="EMBL" id="QGQD01000077">
    <property type="protein sequence ID" value="TLC99076.1"/>
    <property type="molecule type" value="Genomic_DNA"/>
</dbReference>
<dbReference type="Pfam" id="PF13407">
    <property type="entry name" value="Peripla_BP_4"/>
    <property type="match status" value="1"/>
</dbReference>
<dbReference type="PANTHER" id="PTHR46847">
    <property type="entry name" value="D-ALLOSE-BINDING PERIPLASMIC PROTEIN-RELATED"/>
    <property type="match status" value="1"/>
</dbReference>
<feature type="chain" id="PRO_5039648724" evidence="5">
    <location>
        <begin position="26"/>
        <end position="348"/>
    </location>
</feature>
<evidence type="ECO:0000256" key="3">
    <source>
        <dbReference type="ARBA" id="ARBA00022729"/>
    </source>
</evidence>
<keyword evidence="3 5" id="KW-0732">Signal</keyword>
<feature type="coiled-coil region" evidence="4">
    <location>
        <begin position="27"/>
        <end position="54"/>
    </location>
</feature>
<gene>
    <name evidence="7" type="primary">rbsB_12</name>
    <name evidence="7" type="ORF">DSM106044_04057</name>
</gene>
<evidence type="ECO:0000259" key="6">
    <source>
        <dbReference type="Pfam" id="PF13407"/>
    </source>
</evidence>
<dbReference type="InterPro" id="IPR028082">
    <property type="entry name" value="Peripla_BP_I"/>
</dbReference>
<dbReference type="InterPro" id="IPR025997">
    <property type="entry name" value="SBP_2_dom"/>
</dbReference>
<dbReference type="Proteomes" id="UP000306509">
    <property type="component" value="Unassembled WGS sequence"/>
</dbReference>
<evidence type="ECO:0000256" key="2">
    <source>
        <dbReference type="ARBA" id="ARBA00007639"/>
    </source>
</evidence>
<protein>
    <submittedName>
        <fullName evidence="7">D-ribose-binding periplasmic protein</fullName>
    </submittedName>
</protein>
<evidence type="ECO:0000313" key="7">
    <source>
        <dbReference type="EMBL" id="TLC99076.1"/>
    </source>
</evidence>
<organism evidence="7 8">
    <name type="scientific">Robinsoniella peoriensis</name>
    <dbReference type="NCBI Taxonomy" id="180332"/>
    <lineage>
        <taxon>Bacteria</taxon>
        <taxon>Bacillati</taxon>
        <taxon>Bacillota</taxon>
        <taxon>Clostridia</taxon>
        <taxon>Lachnospirales</taxon>
        <taxon>Lachnospiraceae</taxon>
        <taxon>Robinsoniella</taxon>
    </lineage>
</organism>